<feature type="compositionally biased region" description="Acidic residues" evidence="1">
    <location>
        <begin position="72"/>
        <end position="90"/>
    </location>
</feature>
<dbReference type="SUPFAM" id="SSF49879">
    <property type="entry name" value="SMAD/FHA domain"/>
    <property type="match status" value="1"/>
</dbReference>
<dbReference type="Pfam" id="PF00498">
    <property type="entry name" value="FHA"/>
    <property type="match status" value="1"/>
</dbReference>
<proteinExistence type="predicted"/>
<dbReference type="PROSITE" id="PS50006">
    <property type="entry name" value="FHA_DOMAIN"/>
    <property type="match status" value="1"/>
</dbReference>
<organism evidence="3 4">
    <name type="scientific">Silicimonas algicola</name>
    <dbReference type="NCBI Taxonomy" id="1826607"/>
    <lineage>
        <taxon>Bacteria</taxon>
        <taxon>Pseudomonadati</taxon>
        <taxon>Pseudomonadota</taxon>
        <taxon>Alphaproteobacteria</taxon>
        <taxon>Rhodobacterales</taxon>
        <taxon>Paracoccaceae</taxon>
    </lineage>
</organism>
<feature type="compositionally biased region" description="Basic and acidic residues" evidence="1">
    <location>
        <begin position="10"/>
        <end position="25"/>
    </location>
</feature>
<evidence type="ECO:0000313" key="3">
    <source>
        <dbReference type="EMBL" id="PWK56208.1"/>
    </source>
</evidence>
<name>A0A316G5S2_9RHOB</name>
<dbReference type="Proteomes" id="UP000245390">
    <property type="component" value="Unassembled WGS sequence"/>
</dbReference>
<dbReference type="InterPro" id="IPR008984">
    <property type="entry name" value="SMAD_FHA_dom_sf"/>
</dbReference>
<accession>A0A316G5S2</accession>
<feature type="region of interest" description="Disordered" evidence="1">
    <location>
        <begin position="276"/>
        <end position="323"/>
    </location>
</feature>
<feature type="region of interest" description="Disordered" evidence="1">
    <location>
        <begin position="1"/>
        <end position="259"/>
    </location>
</feature>
<dbReference type="AlphaFoldDB" id="A0A316G5S2"/>
<feature type="compositionally biased region" description="Basic and acidic residues" evidence="1">
    <location>
        <begin position="91"/>
        <end position="111"/>
    </location>
</feature>
<feature type="compositionally biased region" description="Basic and acidic residues" evidence="1">
    <location>
        <begin position="189"/>
        <end position="203"/>
    </location>
</feature>
<comment type="caution">
    <text evidence="3">The sequence shown here is derived from an EMBL/GenBank/DDBJ whole genome shotgun (WGS) entry which is preliminary data.</text>
</comment>
<gene>
    <name evidence="3" type="ORF">C8D95_105275</name>
</gene>
<protein>
    <submittedName>
        <fullName evidence="3">FHA domain-containing protein</fullName>
    </submittedName>
</protein>
<keyword evidence="4" id="KW-1185">Reference proteome</keyword>
<sequence>MKILSRMLSKKIEPKDAMRDLDFENRLGQLSPRADDTGTVNKSTSGAAPEARDDLRPRGEEPDVAASGWNDADWEDEWDDEDSWGEDDLDPETRRQTQDRKHLVGEIREAMESVSRNSSPSRPRVTSEAAASDADVSGRKARARSQLNTFADEAEERILEKTETQMTDRETSRRRSAMAHLKAAAAATKADRVLSHVASRDPTADPEEQSPYRDDLAKVVRPHSTSRPISRQVSRPNTRSPIWDQGEGDEDAALHAAAGEGLDADSLSIEAELAAAEAERLSRAPAELSEADFGEDDGFSVPVRSKPAPEADNAFGDIDEEEFDDETDDAFGAADRFDSDDEDDDFTPRPSRVVSEAVAFARGETDDIRETPPSDMRRKIWEIAEDVATEVKRVAHDDAPEPMVEVSTAISGRAGRAGRGAGRVKTRLLGFQADGAGPRDLFAEAATQEVARTEGMAPAGPAEFPAGWIVVVDGPGRGASFTLRSGVSQIGRGEEQAVRLDFGDTSISRNNHAAVAFDDEQSKFFLGHGGKSNLVRLNGRPVLSTEEMSDGDIIRIGETTLKFIALCDESFTWASKGHDSQNA</sequence>
<feature type="compositionally biased region" description="Low complexity" evidence="1">
    <location>
        <begin position="178"/>
        <end position="188"/>
    </location>
</feature>
<dbReference type="Gene3D" id="2.60.200.20">
    <property type="match status" value="1"/>
</dbReference>
<feature type="compositionally biased region" description="Basic and acidic residues" evidence="1">
    <location>
        <begin position="156"/>
        <end position="173"/>
    </location>
</feature>
<feature type="compositionally biased region" description="Basic and acidic residues" evidence="1">
    <location>
        <begin position="50"/>
        <end position="61"/>
    </location>
</feature>
<reference evidence="3 4" key="1">
    <citation type="submission" date="2018-05" db="EMBL/GenBank/DDBJ databases">
        <title>Genomic Encyclopedia of Type Strains, Phase IV (KMG-IV): sequencing the most valuable type-strain genomes for metagenomic binning, comparative biology and taxonomic classification.</title>
        <authorList>
            <person name="Goeker M."/>
        </authorList>
    </citation>
    <scope>NUCLEOTIDE SEQUENCE [LARGE SCALE GENOMIC DNA]</scope>
    <source>
        <strain evidence="3 4">DSM 103371</strain>
    </source>
</reference>
<feature type="domain" description="FHA" evidence="2">
    <location>
        <begin position="488"/>
        <end position="542"/>
    </location>
</feature>
<feature type="compositionally biased region" description="Acidic residues" evidence="1">
    <location>
        <begin position="289"/>
        <end position="298"/>
    </location>
</feature>
<dbReference type="InterPro" id="IPR000253">
    <property type="entry name" value="FHA_dom"/>
</dbReference>
<dbReference type="CDD" id="cd00060">
    <property type="entry name" value="FHA"/>
    <property type="match status" value="1"/>
</dbReference>
<feature type="compositionally biased region" description="Low complexity" evidence="1">
    <location>
        <begin position="113"/>
        <end position="127"/>
    </location>
</feature>
<evidence type="ECO:0000259" key="2">
    <source>
        <dbReference type="PROSITE" id="PS50006"/>
    </source>
</evidence>
<evidence type="ECO:0000313" key="4">
    <source>
        <dbReference type="Proteomes" id="UP000245390"/>
    </source>
</evidence>
<evidence type="ECO:0000256" key="1">
    <source>
        <dbReference type="SAM" id="MobiDB-lite"/>
    </source>
</evidence>
<dbReference type="RefSeq" id="WP_241239719.1">
    <property type="nucleotide sequence ID" value="NZ_CP034588.1"/>
</dbReference>
<dbReference type="EMBL" id="QGGV01000005">
    <property type="protein sequence ID" value="PWK56208.1"/>
    <property type="molecule type" value="Genomic_DNA"/>
</dbReference>
<feature type="compositionally biased region" description="Polar residues" evidence="1">
    <location>
        <begin position="223"/>
        <end position="240"/>
    </location>
</feature>